<name>A0A080N2R9_9BIFI</name>
<dbReference type="EMBL" id="ATLK01000001">
    <property type="protein sequence ID" value="KFF31176.1"/>
    <property type="molecule type" value="Genomic_DNA"/>
</dbReference>
<gene>
    <name evidence="1" type="ORF">BBOMB_0510</name>
</gene>
<sequence>MVMVGQHARLVLRLFAAIEVSLKFLGKQSTCPHSHCGRRTDEKGLLAR</sequence>
<accession>A0A080N2R9</accession>
<protein>
    <submittedName>
        <fullName evidence="1">Uncharacterized protein</fullName>
    </submittedName>
</protein>
<evidence type="ECO:0000313" key="2">
    <source>
        <dbReference type="Proteomes" id="UP000028730"/>
    </source>
</evidence>
<reference evidence="1 2" key="1">
    <citation type="journal article" date="2014" name="Appl. Environ. Microbiol.">
        <title>Genomic encyclopedia of type strains of the genus Bifidobacterium.</title>
        <authorList>
            <person name="Milani C."/>
            <person name="Lugli G.A."/>
            <person name="Duranti S."/>
            <person name="Turroni F."/>
            <person name="Bottacini F."/>
            <person name="Mangifesta M."/>
            <person name="Sanchez B."/>
            <person name="Viappiani A."/>
            <person name="Mancabelli L."/>
            <person name="Taminiau B."/>
            <person name="Delcenserie V."/>
            <person name="Barrangou R."/>
            <person name="Margolles A."/>
            <person name="van Sinderen D."/>
            <person name="Ventura M."/>
        </authorList>
    </citation>
    <scope>NUCLEOTIDE SEQUENCE [LARGE SCALE GENOMIC DNA]</scope>
    <source>
        <strain evidence="1 2">DSM 19703</strain>
    </source>
</reference>
<keyword evidence="2" id="KW-1185">Reference proteome</keyword>
<evidence type="ECO:0000313" key="1">
    <source>
        <dbReference type="EMBL" id="KFF31176.1"/>
    </source>
</evidence>
<dbReference type="AlphaFoldDB" id="A0A080N2R9"/>
<proteinExistence type="predicted"/>
<comment type="caution">
    <text evidence="1">The sequence shown here is derived from an EMBL/GenBank/DDBJ whole genome shotgun (WGS) entry which is preliminary data.</text>
</comment>
<dbReference type="Proteomes" id="UP000028730">
    <property type="component" value="Unassembled WGS sequence"/>
</dbReference>
<organism evidence="1 2">
    <name type="scientific">Bifidobacterium bombi DSM 19703</name>
    <dbReference type="NCBI Taxonomy" id="1341695"/>
    <lineage>
        <taxon>Bacteria</taxon>
        <taxon>Bacillati</taxon>
        <taxon>Actinomycetota</taxon>
        <taxon>Actinomycetes</taxon>
        <taxon>Bifidobacteriales</taxon>
        <taxon>Bifidobacteriaceae</taxon>
        <taxon>Bifidobacterium</taxon>
    </lineage>
</organism>